<sequence length="1088" mass="126110">MKSFLIFILFLIFPLGVELKNDADAIKVSSPQNSKPANSNTDGNELDKQMVPKKSNIFGKLSPKKLMSFRKDEQVLHLDLSYSELMFLEAFIVNRIRQFLIRPLVEGRVKITKYKTNTVYQIIDEIYASFPSAEEETKWQNIFGKFTQYLKEKIESYKKEHDEQIAPESVVIFQLYALLMLGESIFNVCLNEYKLNQNAMVGWWRSFRYELPTSKLIDYAPGSGNDQPQLRQPLLQYCIWRRKYYRDNIKSIKKKGSELRKHLAIKVPKDLIQINLHVPEYLTEDGASFNPEAMPDQGENKDAAPIFLALYQLQSYDFIHPSVIVGKLDINNFVRAPENCLEVHYSTGGIRVTKLGDFDPKKLKFIKVLMLKNVTTKFSVRQIELALDYLALNYKKHDDINENCVHFISELINLISAERQNDTYPPETLNYTEYPVIYESDDATFKISNEGEEHRVNWKNNEFLNKLLHILCTCSTMQLRAHWVTRGVERAQLKPLTVKCLRPQLKIVEGAHGCEQRAPGVLGGSYQLGGRQAFNSELLCPWMSSDSSFLQPFAHFFAATIMKSFLIFILFLVLPLGVELKNDADAIKVSSPQNSKAANSNTDGNELDKQMVPKQSNIFAKFPKRLMSFRKSHQQDEDVLHFDLSYSELMFLEAFIVNTIRQFLIRPLVEVLHFDLSYSELMFLEAFIVNTIRQFLIRPLVEGRVQITKYKTNTVYQIIDAIYTNFRTKEGTKLKNIFNKFTQYLKEKTESYKKEHDAQIAPESVVFFQFDALLMLGESIFNVCLNEYKLNQNAMVGWWLSFRYELSTSKLINYAPESGNDQPQLRQPLLQYCIWRRKYYRDNIQCIKKKGSELRKYFAIKVPKHLIQINLHVPEYLTENGASFNPEDMPDQGENQDAAPIFLALYQLQSYDVIHPSVIVGKLDINNFDNAPENCLEVHYSTGGIRVTKLGDFGDPKKLKFIKVLRLKNVTTKFSVRQIESVLDYLALNYKKYDDINENCVHFISELINLISAERQNGTYPPETLNYTEYPVIYGRYAKTFNLSDEGKEHSVNWENNEFLKLPKIIVISKKLPKAAQSVVRQLTNLFH</sequence>
<evidence type="ECO:0000256" key="2">
    <source>
        <dbReference type="SAM" id="SignalP"/>
    </source>
</evidence>
<accession>A0A914I1K9</accession>
<evidence type="ECO:0000313" key="3">
    <source>
        <dbReference type="Proteomes" id="UP000887572"/>
    </source>
</evidence>
<protein>
    <submittedName>
        <fullName evidence="4">PPPDE domain-containing protein</fullName>
    </submittedName>
</protein>
<name>A0A914I1K9_GLORO</name>
<dbReference type="AlphaFoldDB" id="A0A914I1K9"/>
<keyword evidence="2" id="KW-0732">Signal</keyword>
<feature type="chain" id="PRO_5036987843" evidence="2">
    <location>
        <begin position="20"/>
        <end position="1088"/>
    </location>
</feature>
<feature type="compositionally biased region" description="Polar residues" evidence="1">
    <location>
        <begin position="29"/>
        <end position="43"/>
    </location>
</feature>
<dbReference type="WBParaSite" id="Gr19_v10_g6036.t3">
    <property type="protein sequence ID" value="Gr19_v10_g6036.t3"/>
    <property type="gene ID" value="Gr19_v10_g6036"/>
</dbReference>
<feature type="signal peptide" evidence="2">
    <location>
        <begin position="1"/>
        <end position="19"/>
    </location>
</feature>
<reference evidence="4" key="1">
    <citation type="submission" date="2022-11" db="UniProtKB">
        <authorList>
            <consortium name="WormBaseParasite"/>
        </authorList>
    </citation>
    <scope>IDENTIFICATION</scope>
</reference>
<proteinExistence type="predicted"/>
<keyword evidence="3" id="KW-1185">Reference proteome</keyword>
<evidence type="ECO:0000313" key="4">
    <source>
        <dbReference type="WBParaSite" id="Gr19_v10_g6036.t3"/>
    </source>
</evidence>
<dbReference type="Proteomes" id="UP000887572">
    <property type="component" value="Unplaced"/>
</dbReference>
<evidence type="ECO:0000256" key="1">
    <source>
        <dbReference type="SAM" id="MobiDB-lite"/>
    </source>
</evidence>
<organism evidence="3 4">
    <name type="scientific">Globodera rostochiensis</name>
    <name type="common">Golden nematode worm</name>
    <name type="synonym">Heterodera rostochiensis</name>
    <dbReference type="NCBI Taxonomy" id="31243"/>
    <lineage>
        <taxon>Eukaryota</taxon>
        <taxon>Metazoa</taxon>
        <taxon>Ecdysozoa</taxon>
        <taxon>Nematoda</taxon>
        <taxon>Chromadorea</taxon>
        <taxon>Rhabditida</taxon>
        <taxon>Tylenchina</taxon>
        <taxon>Tylenchomorpha</taxon>
        <taxon>Tylenchoidea</taxon>
        <taxon>Heteroderidae</taxon>
        <taxon>Heteroderinae</taxon>
        <taxon>Globodera</taxon>
    </lineage>
</organism>
<feature type="region of interest" description="Disordered" evidence="1">
    <location>
        <begin position="28"/>
        <end position="47"/>
    </location>
</feature>